<evidence type="ECO:0000313" key="11">
    <source>
        <dbReference type="EMBL" id="GEN29931.1"/>
    </source>
</evidence>
<dbReference type="InterPro" id="IPR005311">
    <property type="entry name" value="PBP_dimer"/>
</dbReference>
<evidence type="ECO:0000259" key="10">
    <source>
        <dbReference type="Pfam" id="PF05223"/>
    </source>
</evidence>
<evidence type="ECO:0000256" key="4">
    <source>
        <dbReference type="ARBA" id="ARBA00012448"/>
    </source>
</evidence>
<evidence type="ECO:0000259" key="9">
    <source>
        <dbReference type="Pfam" id="PF03717"/>
    </source>
</evidence>
<dbReference type="EMBL" id="BJXW01000003">
    <property type="protein sequence ID" value="GEN29931.1"/>
    <property type="molecule type" value="Genomic_DNA"/>
</dbReference>
<feature type="chain" id="PRO_5021851282" description="serine-type D-Ala-D-Ala carboxypeptidase" evidence="7">
    <location>
        <begin position="21"/>
        <end position="681"/>
    </location>
</feature>
<dbReference type="EC" id="3.4.16.4" evidence="4"/>
<evidence type="ECO:0000256" key="7">
    <source>
        <dbReference type="SAM" id="SignalP"/>
    </source>
</evidence>
<feature type="domain" description="NTF2-like N-terminal transpeptidase" evidence="10">
    <location>
        <begin position="26"/>
        <end position="153"/>
    </location>
</feature>
<dbReference type="PANTHER" id="PTHR30627">
    <property type="entry name" value="PEPTIDOGLYCAN D,D-TRANSPEPTIDASE"/>
    <property type="match status" value="1"/>
</dbReference>
<evidence type="ECO:0000313" key="12">
    <source>
        <dbReference type="Proteomes" id="UP000321491"/>
    </source>
</evidence>
<dbReference type="SUPFAM" id="SSF54427">
    <property type="entry name" value="NTF2-like"/>
    <property type="match status" value="1"/>
</dbReference>
<evidence type="ECO:0000256" key="6">
    <source>
        <dbReference type="ARBA" id="ARBA00034000"/>
    </source>
</evidence>
<proteinExistence type="inferred from homology"/>
<feature type="domain" description="Penicillin-binding protein dimerisation" evidence="9">
    <location>
        <begin position="161"/>
        <end position="321"/>
    </location>
</feature>
<dbReference type="Pfam" id="PF05223">
    <property type="entry name" value="MecA_N"/>
    <property type="match status" value="1"/>
</dbReference>
<dbReference type="InterPro" id="IPR012338">
    <property type="entry name" value="Beta-lactam/transpept-like"/>
</dbReference>
<comment type="catalytic activity">
    <reaction evidence="6">
        <text>Preferential cleavage: (Ac)2-L-Lys-D-Ala-|-D-Ala. Also transpeptidation of peptidyl-alanyl moieties that are N-acyl substituents of D-alanine.</text>
        <dbReference type="EC" id="3.4.16.4"/>
    </reaction>
</comment>
<dbReference type="Proteomes" id="UP000321491">
    <property type="component" value="Unassembled WGS sequence"/>
</dbReference>
<dbReference type="GO" id="GO:0071972">
    <property type="term" value="F:peptidoglycan L,D-transpeptidase activity"/>
    <property type="evidence" value="ECO:0007669"/>
    <property type="project" value="TreeGrafter"/>
</dbReference>
<comment type="caution">
    <text evidence="11">The sequence shown here is derived from an EMBL/GenBank/DDBJ whole genome shotgun (WGS) entry which is preliminary data.</text>
</comment>
<reference evidence="11 12" key="1">
    <citation type="submission" date="2019-07" db="EMBL/GenBank/DDBJ databases">
        <title>Whole genome shotgun sequence of Cerasibacillus quisquiliarum NBRC 102429.</title>
        <authorList>
            <person name="Hosoyama A."/>
            <person name="Uohara A."/>
            <person name="Ohji S."/>
            <person name="Ichikawa N."/>
        </authorList>
    </citation>
    <scope>NUCLEOTIDE SEQUENCE [LARGE SCALE GENOMIC DNA]</scope>
    <source>
        <strain evidence="11 12">NBRC 102429</strain>
    </source>
</reference>
<dbReference type="OrthoDB" id="9766847at2"/>
<dbReference type="GO" id="GO:0009002">
    <property type="term" value="F:serine-type D-Ala-D-Ala carboxypeptidase activity"/>
    <property type="evidence" value="ECO:0007669"/>
    <property type="project" value="UniProtKB-EC"/>
</dbReference>
<dbReference type="AlphaFoldDB" id="A0A511UVI3"/>
<dbReference type="UniPathway" id="UPA00219"/>
<feature type="signal peptide" evidence="7">
    <location>
        <begin position="1"/>
        <end position="20"/>
    </location>
</feature>
<organism evidence="11 12">
    <name type="scientific">Cerasibacillus quisquiliarum</name>
    <dbReference type="NCBI Taxonomy" id="227865"/>
    <lineage>
        <taxon>Bacteria</taxon>
        <taxon>Bacillati</taxon>
        <taxon>Bacillota</taxon>
        <taxon>Bacilli</taxon>
        <taxon>Bacillales</taxon>
        <taxon>Bacillaceae</taxon>
        <taxon>Cerasibacillus</taxon>
    </lineage>
</organism>
<dbReference type="Pfam" id="PF03717">
    <property type="entry name" value="PBP_dimer"/>
    <property type="match status" value="1"/>
</dbReference>
<accession>A0A511UVI3</accession>
<dbReference type="GO" id="GO:0009252">
    <property type="term" value="P:peptidoglycan biosynthetic process"/>
    <property type="evidence" value="ECO:0007669"/>
    <property type="project" value="UniProtKB-UniPathway"/>
</dbReference>
<dbReference type="PROSITE" id="PS51257">
    <property type="entry name" value="PROKAR_LIPOPROTEIN"/>
    <property type="match status" value="1"/>
</dbReference>
<dbReference type="InterPro" id="IPR007887">
    <property type="entry name" value="MecA_N"/>
</dbReference>
<dbReference type="GO" id="GO:0005886">
    <property type="term" value="C:plasma membrane"/>
    <property type="evidence" value="ECO:0007669"/>
    <property type="project" value="TreeGrafter"/>
</dbReference>
<protein>
    <recommendedName>
        <fullName evidence="4">serine-type D-Ala-D-Ala carboxypeptidase</fullName>
        <ecNumber evidence="4">3.4.16.4</ecNumber>
    </recommendedName>
</protein>
<comment type="subcellular location">
    <subcellularLocation>
        <location evidence="1">Membrane</location>
    </subcellularLocation>
</comment>
<feature type="domain" description="Penicillin-binding protein transpeptidase" evidence="8">
    <location>
        <begin position="361"/>
        <end position="668"/>
    </location>
</feature>
<evidence type="ECO:0000259" key="8">
    <source>
        <dbReference type="Pfam" id="PF00905"/>
    </source>
</evidence>
<dbReference type="SUPFAM" id="SSF56519">
    <property type="entry name" value="Penicillin binding protein dimerisation domain"/>
    <property type="match status" value="1"/>
</dbReference>
<dbReference type="InterPro" id="IPR050515">
    <property type="entry name" value="Beta-lactam/transpept"/>
</dbReference>
<dbReference type="SUPFAM" id="SSF56601">
    <property type="entry name" value="beta-lactamase/transpeptidase-like"/>
    <property type="match status" value="1"/>
</dbReference>
<dbReference type="InterPro" id="IPR036138">
    <property type="entry name" value="PBP_dimer_sf"/>
</dbReference>
<evidence type="ECO:0000256" key="2">
    <source>
        <dbReference type="ARBA" id="ARBA00004752"/>
    </source>
</evidence>
<dbReference type="InterPro" id="IPR001460">
    <property type="entry name" value="PCN-bd_Tpept"/>
</dbReference>
<dbReference type="Pfam" id="PF00905">
    <property type="entry name" value="Transpeptidase"/>
    <property type="match status" value="1"/>
</dbReference>
<dbReference type="GO" id="GO:0046677">
    <property type="term" value="P:response to antibiotic"/>
    <property type="evidence" value="ECO:0007669"/>
    <property type="project" value="InterPro"/>
</dbReference>
<dbReference type="InterPro" id="IPR032710">
    <property type="entry name" value="NTF2-like_dom_sf"/>
</dbReference>
<name>A0A511UVI3_9BACI</name>
<dbReference type="GO" id="GO:0008658">
    <property type="term" value="F:penicillin binding"/>
    <property type="evidence" value="ECO:0007669"/>
    <property type="project" value="InterPro"/>
</dbReference>
<comment type="similarity">
    <text evidence="3">Belongs to the transpeptidase family.</text>
</comment>
<dbReference type="Gene3D" id="3.10.450.100">
    <property type="entry name" value="NTF2-like, domain 1"/>
    <property type="match status" value="1"/>
</dbReference>
<dbReference type="Gene3D" id="3.30.1390.30">
    <property type="entry name" value="Penicillin-binding protein 2a, domain 3"/>
    <property type="match status" value="1"/>
</dbReference>
<keyword evidence="5" id="KW-0472">Membrane</keyword>
<gene>
    <name evidence="11" type="primary">pbpC</name>
    <name evidence="11" type="ORF">CQU01_01690</name>
</gene>
<dbReference type="RefSeq" id="WP_146934523.1">
    <property type="nucleotide sequence ID" value="NZ_BJXW01000003.1"/>
</dbReference>
<keyword evidence="12" id="KW-1185">Reference proteome</keyword>
<dbReference type="PANTHER" id="PTHR30627:SF25">
    <property type="entry name" value="PENICILLIN-BINDING PROTEIN 3"/>
    <property type="match status" value="1"/>
</dbReference>
<evidence type="ECO:0000256" key="1">
    <source>
        <dbReference type="ARBA" id="ARBA00004370"/>
    </source>
</evidence>
<dbReference type="Gene3D" id="3.90.1310.10">
    <property type="entry name" value="Penicillin-binding protein 2a (Domain 2)"/>
    <property type="match status" value="1"/>
</dbReference>
<comment type="pathway">
    <text evidence="2">Cell wall biogenesis; peptidoglycan biosynthesis.</text>
</comment>
<dbReference type="Gene3D" id="3.40.710.10">
    <property type="entry name" value="DD-peptidase/beta-lactamase superfamily"/>
    <property type="match status" value="1"/>
</dbReference>
<evidence type="ECO:0000256" key="3">
    <source>
        <dbReference type="ARBA" id="ARBA00007171"/>
    </source>
</evidence>
<evidence type="ECO:0000256" key="5">
    <source>
        <dbReference type="ARBA" id="ARBA00023136"/>
    </source>
</evidence>
<keyword evidence="7" id="KW-0732">Signal</keyword>
<dbReference type="GO" id="GO:0071555">
    <property type="term" value="P:cell wall organization"/>
    <property type="evidence" value="ECO:0007669"/>
    <property type="project" value="TreeGrafter"/>
</dbReference>
<sequence>MKRALLIFVLLAIAMMSACSDNNISSPNDRFDEYVSAWEKQQFDKMYAMLTSESKSTYPTEQFIDRYQKIYQDLQITDPKITFKKLGKKDLKKAKKDGKITIPFQVELNSVAGPITFNYNASFIQEVVDKEKSKKDWFLKWDPGFIFPDIKDGSEIGLEIVEPARGEILDRNKMPLALNGIMVEIGIIPKNLGPHAEENKQRLANLLNMSVEMIDKLLDQNWVQPEYFVPIKKVSVENEALINQALMIEGVTKRDVTGRIYPGGKATAHLVGYISQATREELEKLDKSRYRPGDMIGKSGLEKLFEDRLKGERGAKIFVKKGETEKKVIAEKPVKDGENISITIDINLQERIYNSYNGAAGTAAAIHPKTGETLALVSSPAYDPNEMVYGISQEKWDALQNDPNKPLLNRFAATYAPGSVIKPITAAIGIKNGTLKPEEGLTINGQTWSNGKGWGDYKVRRVSTTNAPVDLDDALVRSDNIYFAMQAVRMGSKAYVKGLKEFGVGEKFPYTYPIQDSTISTSGDIDHEVLLANTSYGQGEIEFSSLHLATAYSAFLNEGDIIQPTLLLSEETGQVWKENVLAKEDVKFIQDGLRHVVTKGTARAINNAKVDISGKTGTAELKVSADQKGDENSWFIGYPTKSQDFIIAMMMEKTQTKERGIVTKNVAEIIEYVNKKIKSHE</sequence>